<evidence type="ECO:0000313" key="5">
    <source>
        <dbReference type="EMBL" id="CAD7227510.1"/>
    </source>
</evidence>
<dbReference type="InterPro" id="IPR024041">
    <property type="entry name" value="NH4_transpt_AmtB-like_dom"/>
</dbReference>
<reference evidence="5" key="1">
    <citation type="submission" date="2020-11" db="EMBL/GenBank/DDBJ databases">
        <authorList>
            <person name="Tran Van P."/>
        </authorList>
    </citation>
    <scope>NUCLEOTIDE SEQUENCE</scope>
</reference>
<sequence>MALNDSEVIFNGGFQGSKKSEKFSSDTMDSDDATWILTSSFIVFTMQTGFALLESGAVTIKNSTNILIKSMIDVVLGGLAYWMFGFDIDKKEFAKPPAFGDPQLAVLGCLFLWSGSLGLNCGATFGVVGSKYHYAGRAAVSTLNGTFGGGLIGIFFSLAAFRDFDITAIIYGILAGLVSTNGGCAYYEPWEALVIGIVGSLMVNVFIYFIRYLKIEDPVRAISVHGVGGLWGTIAAALFGLEEYSLGFQKTAGLFRGGPIRLLGIQFLGILSVSAWSVLTTFALLWTINKFIRTFRIQPWEEILGADLCEHGVRHDDILDYEEKFKALKARGFHWETRPWIEKLHSNLQVPPEAPSQLGTGAAINKTESFVRYFHDL</sequence>
<name>A0A7R8W9L6_9CRUS</name>
<dbReference type="PANTHER" id="PTHR11730">
    <property type="entry name" value="AMMONIUM TRANSPORTER"/>
    <property type="match status" value="1"/>
</dbReference>
<evidence type="ECO:0000256" key="3">
    <source>
        <dbReference type="ARBA" id="ARBA00022989"/>
    </source>
</evidence>
<evidence type="ECO:0000256" key="4">
    <source>
        <dbReference type="ARBA" id="ARBA00023136"/>
    </source>
</evidence>
<keyword evidence="3" id="KW-1133">Transmembrane helix</keyword>
<dbReference type="Pfam" id="PF00909">
    <property type="entry name" value="Ammonium_transp"/>
    <property type="match status" value="2"/>
</dbReference>
<protein>
    <submittedName>
        <fullName evidence="5">Uncharacterized protein</fullName>
    </submittedName>
</protein>
<dbReference type="GO" id="GO:0005886">
    <property type="term" value="C:plasma membrane"/>
    <property type="evidence" value="ECO:0007669"/>
    <property type="project" value="TreeGrafter"/>
</dbReference>
<organism evidence="5">
    <name type="scientific">Cyprideis torosa</name>
    <dbReference type="NCBI Taxonomy" id="163714"/>
    <lineage>
        <taxon>Eukaryota</taxon>
        <taxon>Metazoa</taxon>
        <taxon>Ecdysozoa</taxon>
        <taxon>Arthropoda</taxon>
        <taxon>Crustacea</taxon>
        <taxon>Oligostraca</taxon>
        <taxon>Ostracoda</taxon>
        <taxon>Podocopa</taxon>
        <taxon>Podocopida</taxon>
        <taxon>Cytherocopina</taxon>
        <taxon>Cytheroidea</taxon>
        <taxon>Cytherideidae</taxon>
        <taxon>Cyprideis</taxon>
    </lineage>
</organism>
<dbReference type="EMBL" id="OB661166">
    <property type="protein sequence ID" value="CAD7227510.1"/>
    <property type="molecule type" value="Genomic_DNA"/>
</dbReference>
<accession>A0A7R8W9L6</accession>
<keyword evidence="2" id="KW-0812">Transmembrane</keyword>
<dbReference type="OrthoDB" id="534912at2759"/>
<evidence type="ECO:0000256" key="1">
    <source>
        <dbReference type="ARBA" id="ARBA00004141"/>
    </source>
</evidence>
<gene>
    <name evidence="5" type="ORF">CTOB1V02_LOCUS5415</name>
</gene>
<dbReference type="SUPFAM" id="SSF111352">
    <property type="entry name" value="Ammonium transporter"/>
    <property type="match status" value="2"/>
</dbReference>
<dbReference type="GO" id="GO:0097272">
    <property type="term" value="P:ammonium homeostasis"/>
    <property type="evidence" value="ECO:0007669"/>
    <property type="project" value="TreeGrafter"/>
</dbReference>
<evidence type="ECO:0000256" key="2">
    <source>
        <dbReference type="ARBA" id="ARBA00022692"/>
    </source>
</evidence>
<dbReference type="AlphaFoldDB" id="A0A7R8W9L6"/>
<dbReference type="Gene3D" id="1.10.3430.10">
    <property type="entry name" value="Ammonium transporter AmtB like domains"/>
    <property type="match status" value="2"/>
</dbReference>
<dbReference type="PANTHER" id="PTHR11730:SF58">
    <property type="entry name" value="AMMONIUM TRANSPORTER"/>
    <property type="match status" value="1"/>
</dbReference>
<dbReference type="GO" id="GO:0008519">
    <property type="term" value="F:ammonium channel activity"/>
    <property type="evidence" value="ECO:0007669"/>
    <property type="project" value="InterPro"/>
</dbReference>
<comment type="subcellular location">
    <subcellularLocation>
        <location evidence="1">Membrane</location>
        <topology evidence="1">Multi-pass membrane protein</topology>
    </subcellularLocation>
</comment>
<proteinExistence type="predicted"/>
<dbReference type="InterPro" id="IPR029020">
    <property type="entry name" value="Ammonium/urea_transptr"/>
</dbReference>
<keyword evidence="4" id="KW-0472">Membrane</keyword>